<gene>
    <name evidence="3" type="primary">LOC114667257</name>
</gene>
<keyword evidence="4" id="KW-1185">Reference proteome</keyword>
<evidence type="ECO:0000256" key="1">
    <source>
        <dbReference type="SAM" id="MobiDB-lite"/>
    </source>
</evidence>
<dbReference type="Ensembl" id="ENSECRT00000032446.1">
    <property type="protein sequence ID" value="ENSECRP00000031775.1"/>
    <property type="gene ID" value="ENSECRG00000021516.1"/>
</dbReference>
<dbReference type="InterPro" id="IPR028002">
    <property type="entry name" value="Myb_DNA-bind_5"/>
</dbReference>
<dbReference type="AlphaFoldDB" id="A0A8C4TK74"/>
<dbReference type="Proteomes" id="UP000694620">
    <property type="component" value="Chromosome 17"/>
</dbReference>
<dbReference type="OrthoDB" id="9940550at2759"/>
<dbReference type="GeneTree" id="ENSGT00990000203729"/>
<evidence type="ECO:0000259" key="2">
    <source>
        <dbReference type="Pfam" id="PF13873"/>
    </source>
</evidence>
<dbReference type="PANTHER" id="PTHR23098:SF22">
    <property type="entry name" value="MYB-LIKE DOMAIN-CONTAINING PROTEIN"/>
    <property type="match status" value="1"/>
</dbReference>
<dbReference type="RefSeq" id="XP_028678327.1">
    <property type="nucleotide sequence ID" value="XM_028822494.2"/>
</dbReference>
<dbReference type="GO" id="GO:0005634">
    <property type="term" value="C:nucleus"/>
    <property type="evidence" value="ECO:0007669"/>
    <property type="project" value="TreeGrafter"/>
</dbReference>
<dbReference type="Pfam" id="PF13873">
    <property type="entry name" value="Myb_DNA-bind_5"/>
    <property type="match status" value="1"/>
</dbReference>
<feature type="domain" description="Myb/SANT-like DNA-binding" evidence="2">
    <location>
        <begin position="106"/>
        <end position="176"/>
    </location>
</feature>
<reference evidence="3" key="3">
    <citation type="submission" date="2025-09" db="UniProtKB">
        <authorList>
            <consortium name="Ensembl"/>
        </authorList>
    </citation>
    <scope>IDENTIFICATION</scope>
</reference>
<protein>
    <submittedName>
        <fullName evidence="3">Uncharacterized LOC114667257</fullName>
    </submittedName>
</protein>
<dbReference type="GeneID" id="114667257"/>
<feature type="region of interest" description="Disordered" evidence="1">
    <location>
        <begin position="441"/>
        <end position="461"/>
    </location>
</feature>
<evidence type="ECO:0000313" key="3">
    <source>
        <dbReference type="Ensembl" id="ENSECRP00000031775.1"/>
    </source>
</evidence>
<feature type="compositionally biased region" description="Basic residues" evidence="1">
    <location>
        <begin position="442"/>
        <end position="461"/>
    </location>
</feature>
<reference evidence="3" key="2">
    <citation type="submission" date="2025-08" db="UniProtKB">
        <authorList>
            <consortium name="Ensembl"/>
        </authorList>
    </citation>
    <scope>IDENTIFICATION</scope>
</reference>
<accession>A0A8C4TK74</accession>
<organism evidence="3 4">
    <name type="scientific">Erpetoichthys calabaricus</name>
    <name type="common">Rope fish</name>
    <name type="synonym">Calamoichthys calabaricus</name>
    <dbReference type="NCBI Taxonomy" id="27687"/>
    <lineage>
        <taxon>Eukaryota</taxon>
        <taxon>Metazoa</taxon>
        <taxon>Chordata</taxon>
        <taxon>Craniata</taxon>
        <taxon>Vertebrata</taxon>
        <taxon>Euteleostomi</taxon>
        <taxon>Actinopterygii</taxon>
        <taxon>Polypteriformes</taxon>
        <taxon>Polypteridae</taxon>
        <taxon>Erpetoichthys</taxon>
    </lineage>
</organism>
<sequence>MLFGWPAMSNYNLEGHLHERSSPVHIKVESPGMDQDAFGDSSHGTVGAFVKGEDTEVGSTIGRGALPFNVVVVHPSVVEPGYILETRAAPSHLEQNHIGNDGSGKRKSRFSGAELEVLVSEVTRFEAELFSQNGRLRRRERERIWAGIQEKVNAVSRVRRTLREVKKRWDDLKRRSGGRLDLRQRRCCPSGRMSSQLGRTGQTRSRLDAFHCTADLEMTASSRLRSSADTVDVLDEDGNAEVKPGPSSILMDHWVSPNSSYLPNMLVSFPEARSPLPNGTTTPSSPEHHSLQFVEAGMPGFDPKVLLNKDNIMSSSSDFSEMSQTLQDALSHVASAASNLGDRVEVALTSFKQSFSCISERLIASHEAMVQSLKQNNFLLHKLLEMLERQTATTSCQATSLPPDALHATSQQNSLHETMYTVQSSCTNLESCTQLPKDERVQKKRVVRTPKKGRRKRRCLV</sequence>
<name>A0A8C4TK74_ERPCA</name>
<reference evidence="3" key="1">
    <citation type="submission" date="2021-06" db="EMBL/GenBank/DDBJ databases">
        <authorList>
            <consortium name="Wellcome Sanger Institute Data Sharing"/>
        </authorList>
    </citation>
    <scope>NUCLEOTIDE SEQUENCE [LARGE SCALE GENOMIC DNA]</scope>
</reference>
<evidence type="ECO:0000313" key="4">
    <source>
        <dbReference type="Proteomes" id="UP000694620"/>
    </source>
</evidence>
<proteinExistence type="predicted"/>
<dbReference type="PANTHER" id="PTHR23098">
    <property type="entry name" value="AGAP001331-PA-RELATED"/>
    <property type="match status" value="1"/>
</dbReference>